<gene>
    <name evidence="5" type="ORF">ACFFTU_29340</name>
</gene>
<dbReference type="PRINTS" id="PR00100">
    <property type="entry name" value="AOTCASE"/>
</dbReference>
<dbReference type="InterPro" id="IPR006130">
    <property type="entry name" value="Asp/Orn_carbamoylTrfase"/>
</dbReference>
<reference evidence="5 6" key="1">
    <citation type="submission" date="2024-09" db="EMBL/GenBank/DDBJ databases">
        <authorList>
            <person name="Sun Q."/>
            <person name="Mori K."/>
        </authorList>
    </citation>
    <scope>NUCLEOTIDE SEQUENCE [LARGE SCALE GENOMIC DNA]</scope>
    <source>
        <strain evidence="5 6">JCM 4362</strain>
    </source>
</reference>
<dbReference type="PRINTS" id="PR00102">
    <property type="entry name" value="OTCASE"/>
</dbReference>
<keyword evidence="6" id="KW-1185">Reference proteome</keyword>
<dbReference type="Gene3D" id="3.40.50.1370">
    <property type="entry name" value="Aspartate/ornithine carbamoyltransferase"/>
    <property type="match status" value="2"/>
</dbReference>
<evidence type="ECO:0000256" key="1">
    <source>
        <dbReference type="ARBA" id="ARBA00022679"/>
    </source>
</evidence>
<evidence type="ECO:0000256" key="2">
    <source>
        <dbReference type="RuleBase" id="RU003634"/>
    </source>
</evidence>
<organism evidence="5 6">
    <name type="scientific">Streptomyces cremeus</name>
    <dbReference type="NCBI Taxonomy" id="66881"/>
    <lineage>
        <taxon>Bacteria</taxon>
        <taxon>Bacillati</taxon>
        <taxon>Actinomycetota</taxon>
        <taxon>Actinomycetes</taxon>
        <taxon>Kitasatosporales</taxon>
        <taxon>Streptomycetaceae</taxon>
        <taxon>Streptomyces</taxon>
    </lineage>
</organism>
<feature type="domain" description="Aspartate/ornithine carbamoyltransferase Asp/Orn-binding" evidence="3">
    <location>
        <begin position="155"/>
        <end position="309"/>
    </location>
</feature>
<comment type="similarity">
    <text evidence="2">Belongs to the aspartate/ornithine carbamoyltransferase superfamily.</text>
</comment>
<accession>A0ABV5PLI5</accession>
<feature type="domain" description="Aspartate/ornithine carbamoyltransferase carbamoyl-P binding" evidence="4">
    <location>
        <begin position="6"/>
        <end position="147"/>
    </location>
</feature>
<protein>
    <submittedName>
        <fullName evidence="5">Ornithine carbamoyltransferase</fullName>
    </submittedName>
</protein>
<dbReference type="InterPro" id="IPR006131">
    <property type="entry name" value="Asp_carbamoyltransf_Asp/Orn-bd"/>
</dbReference>
<dbReference type="InterPro" id="IPR002292">
    <property type="entry name" value="Orn/put_carbamltrans"/>
</dbReference>
<dbReference type="PANTHER" id="PTHR45753:SF3">
    <property type="entry name" value="ORNITHINE TRANSCARBAMYLASE, MITOCHONDRIAL"/>
    <property type="match status" value="1"/>
</dbReference>
<dbReference type="Proteomes" id="UP001589718">
    <property type="component" value="Unassembled WGS sequence"/>
</dbReference>
<dbReference type="SUPFAM" id="SSF53671">
    <property type="entry name" value="Aspartate/ornithine carbamoyltransferase"/>
    <property type="match status" value="1"/>
</dbReference>
<keyword evidence="1 2" id="KW-0808">Transferase</keyword>
<name>A0ABV5PLI5_STRCM</name>
<dbReference type="InterPro" id="IPR006132">
    <property type="entry name" value="Asp/Orn_carbamoyltranf_P-bd"/>
</dbReference>
<proteinExistence type="inferred from homology"/>
<dbReference type="PROSITE" id="PS00097">
    <property type="entry name" value="CARBAMOYLTRANSFERASE"/>
    <property type="match status" value="1"/>
</dbReference>
<evidence type="ECO:0000259" key="4">
    <source>
        <dbReference type="Pfam" id="PF02729"/>
    </source>
</evidence>
<dbReference type="PANTHER" id="PTHR45753">
    <property type="entry name" value="ORNITHINE CARBAMOYLTRANSFERASE, MITOCHONDRIAL"/>
    <property type="match status" value="1"/>
</dbReference>
<dbReference type="RefSeq" id="WP_345218304.1">
    <property type="nucleotide sequence ID" value="NZ_BAAAXE010000001.1"/>
</dbReference>
<comment type="caution">
    <text evidence="5">The sequence shown here is derived from an EMBL/GenBank/DDBJ whole genome shotgun (WGS) entry which is preliminary data.</text>
</comment>
<sequence>MQHKRRHLLSLTDVSDEELFRLVETASGYAAASAAGAPYTKVLAGRVIGTYFKKTSTRTRTAFSAAALRLGAEVVAYGPGDLQENTGETTQDTGRVLSRMLDGFVVRTAGPDREIAAYADQDRMSVVNAMSEGEHPTQALADLTTIQGLAGEVDGAKVLYVGEGNNSAVALALALTRFKGTELTVLTPEGYGLPEGTSALASAYAEASGSTFTCTHDLVDAPGSADFVYTTRWQTTGTSKADPKWRDVFEPFRVDAALMSRYPGARFLHDLPAHRGEEVTAEVLDGPASVAFDQAENKMHSAAAVLEWCVVG</sequence>
<dbReference type="Pfam" id="PF00185">
    <property type="entry name" value="OTCace"/>
    <property type="match status" value="1"/>
</dbReference>
<dbReference type="EMBL" id="JBHMCR010000019">
    <property type="protein sequence ID" value="MFB9524055.1"/>
    <property type="molecule type" value="Genomic_DNA"/>
</dbReference>
<evidence type="ECO:0000259" key="3">
    <source>
        <dbReference type="Pfam" id="PF00185"/>
    </source>
</evidence>
<evidence type="ECO:0000313" key="5">
    <source>
        <dbReference type="EMBL" id="MFB9524055.1"/>
    </source>
</evidence>
<dbReference type="InterPro" id="IPR036901">
    <property type="entry name" value="Asp/Orn_carbamoylTrfase_sf"/>
</dbReference>
<dbReference type="Pfam" id="PF02729">
    <property type="entry name" value="OTCace_N"/>
    <property type="match status" value="1"/>
</dbReference>
<evidence type="ECO:0000313" key="6">
    <source>
        <dbReference type="Proteomes" id="UP001589718"/>
    </source>
</evidence>